<dbReference type="OrthoDB" id="10066937at2759"/>
<feature type="non-terminal residue" evidence="2">
    <location>
        <position position="214"/>
    </location>
</feature>
<evidence type="ECO:0000313" key="3">
    <source>
        <dbReference type="Proteomes" id="UP001152795"/>
    </source>
</evidence>
<name>A0A6S7K5B6_PARCT</name>
<feature type="non-terminal residue" evidence="2">
    <location>
        <position position="1"/>
    </location>
</feature>
<evidence type="ECO:0000313" key="2">
    <source>
        <dbReference type="EMBL" id="CAB4040686.1"/>
    </source>
</evidence>
<proteinExistence type="predicted"/>
<organism evidence="2 3">
    <name type="scientific">Paramuricea clavata</name>
    <name type="common">Red gorgonian</name>
    <name type="synonym">Violescent sea-whip</name>
    <dbReference type="NCBI Taxonomy" id="317549"/>
    <lineage>
        <taxon>Eukaryota</taxon>
        <taxon>Metazoa</taxon>
        <taxon>Cnidaria</taxon>
        <taxon>Anthozoa</taxon>
        <taxon>Octocorallia</taxon>
        <taxon>Malacalcyonacea</taxon>
        <taxon>Plexauridae</taxon>
        <taxon>Paramuricea</taxon>
    </lineage>
</organism>
<dbReference type="EMBL" id="CACRXK020027114">
    <property type="protein sequence ID" value="CAB4040686.1"/>
    <property type="molecule type" value="Genomic_DNA"/>
</dbReference>
<gene>
    <name evidence="2" type="ORF">PACLA_8A038892</name>
</gene>
<sequence length="214" mass="24090">SIIPDEKSATLRDNLARLCVGLRPLGGPPVTVRVDPAPGFVSLKDDGILQQLGISIEIGRIKNSNKNPVAEKAIAELEGELIRQVPNGGPVTELGLTITVSRLNARLRRECISAHKLWTQRNQFIHEQLPLEDRDIIINQHKTRQRNHSYSERPKNTKTVGKSTSQIHVGDLIYLPAEHDKTQPRNRYLVVSVDKPWCFVRKFSGNQLRALAYK</sequence>
<accession>A0A6S7K5B6</accession>
<comment type="caution">
    <text evidence="2">The sequence shown here is derived from an EMBL/GenBank/DDBJ whole genome shotgun (WGS) entry which is preliminary data.</text>
</comment>
<dbReference type="Proteomes" id="UP001152795">
    <property type="component" value="Unassembled WGS sequence"/>
</dbReference>
<evidence type="ECO:0000256" key="1">
    <source>
        <dbReference type="SAM" id="MobiDB-lite"/>
    </source>
</evidence>
<protein>
    <submittedName>
        <fullName evidence="2">Retrovirus-related Pol poly from transposon opus</fullName>
    </submittedName>
</protein>
<dbReference type="AlphaFoldDB" id="A0A6S7K5B6"/>
<feature type="region of interest" description="Disordered" evidence="1">
    <location>
        <begin position="143"/>
        <end position="162"/>
    </location>
</feature>
<reference evidence="2" key="1">
    <citation type="submission" date="2020-04" db="EMBL/GenBank/DDBJ databases">
        <authorList>
            <person name="Alioto T."/>
            <person name="Alioto T."/>
            <person name="Gomez Garrido J."/>
        </authorList>
    </citation>
    <scope>NUCLEOTIDE SEQUENCE</scope>
    <source>
        <strain evidence="2">A484AB</strain>
    </source>
</reference>
<keyword evidence="3" id="KW-1185">Reference proteome</keyword>